<dbReference type="Proteomes" id="UP000443843">
    <property type="component" value="Unassembled WGS sequence"/>
</dbReference>
<dbReference type="AlphaFoldDB" id="A0A844W8D3"/>
<dbReference type="Gene3D" id="3.40.50.1820">
    <property type="entry name" value="alpha/beta hydrolase"/>
    <property type="match status" value="1"/>
</dbReference>
<accession>A0A844W8D3</accession>
<dbReference type="InterPro" id="IPR000014">
    <property type="entry name" value="PAS"/>
</dbReference>
<evidence type="ECO:0000313" key="2">
    <source>
        <dbReference type="EMBL" id="MWB76708.1"/>
    </source>
</evidence>
<dbReference type="InterPro" id="IPR000792">
    <property type="entry name" value="Tscrpt_reg_LuxR_C"/>
</dbReference>
<comment type="caution">
    <text evidence="2">The sequence shown here is derived from an EMBL/GenBank/DDBJ whole genome shotgun (WGS) entry which is preliminary data.</text>
</comment>
<gene>
    <name evidence="2" type="ORF">GLS40_01575</name>
</gene>
<dbReference type="Pfam" id="PF00561">
    <property type="entry name" value="Abhydrolase_1"/>
    <property type="match status" value="1"/>
</dbReference>
<dbReference type="GO" id="GO:0016787">
    <property type="term" value="F:hydrolase activity"/>
    <property type="evidence" value="ECO:0007669"/>
    <property type="project" value="UniProtKB-KW"/>
</dbReference>
<dbReference type="SUPFAM" id="SSF46894">
    <property type="entry name" value="C-terminal effector domain of the bipartite response regulators"/>
    <property type="match status" value="1"/>
</dbReference>
<dbReference type="InterPro" id="IPR029058">
    <property type="entry name" value="AB_hydrolase_fold"/>
</dbReference>
<proteinExistence type="predicted"/>
<dbReference type="PANTHER" id="PTHR43433">
    <property type="entry name" value="HYDROLASE, ALPHA/BETA FOLD FAMILY PROTEIN"/>
    <property type="match status" value="1"/>
</dbReference>
<dbReference type="Gene3D" id="1.10.10.10">
    <property type="entry name" value="Winged helix-like DNA-binding domain superfamily/Winged helix DNA-binding domain"/>
    <property type="match status" value="1"/>
</dbReference>
<evidence type="ECO:0000259" key="1">
    <source>
        <dbReference type="SMART" id="SM00421"/>
    </source>
</evidence>
<dbReference type="PANTHER" id="PTHR43433:SF10">
    <property type="entry name" value="AB HYDROLASE-1 DOMAIN-CONTAINING PROTEIN"/>
    <property type="match status" value="1"/>
</dbReference>
<dbReference type="EMBL" id="WNXQ01000001">
    <property type="protein sequence ID" value="MWB76708.1"/>
    <property type="molecule type" value="Genomic_DNA"/>
</dbReference>
<evidence type="ECO:0000313" key="3">
    <source>
        <dbReference type="Proteomes" id="UP000443843"/>
    </source>
</evidence>
<protein>
    <submittedName>
        <fullName evidence="2">Alpha/beta fold hydrolase</fullName>
    </submittedName>
</protein>
<dbReference type="SUPFAM" id="SSF55785">
    <property type="entry name" value="PYP-like sensor domain (PAS domain)"/>
    <property type="match status" value="1"/>
</dbReference>
<dbReference type="InterPro" id="IPR050471">
    <property type="entry name" value="AB_hydrolase"/>
</dbReference>
<dbReference type="CDD" id="cd00130">
    <property type="entry name" value="PAS"/>
    <property type="match status" value="1"/>
</dbReference>
<dbReference type="RefSeq" id="WP_160380842.1">
    <property type="nucleotide sequence ID" value="NZ_WNXQ01000001.1"/>
</dbReference>
<dbReference type="SUPFAM" id="SSF53474">
    <property type="entry name" value="alpha/beta-Hydrolases"/>
    <property type="match status" value="1"/>
</dbReference>
<dbReference type="GO" id="GO:0003677">
    <property type="term" value="F:DNA binding"/>
    <property type="evidence" value="ECO:0007669"/>
    <property type="project" value="InterPro"/>
</dbReference>
<keyword evidence="3" id="KW-1185">Reference proteome</keyword>
<sequence length="591" mass="65205">MSKLGENRARLIESIYRIALEPQTYDQFMGEWDAHISDRLEELQSLQGENTGDGAPATDEDPEIARHFEIASQLLETMAQRPRPEGVGHNSGERALGPQMLIDPGGRIVWFNATAQRLFGLTKTSRIDALPLQAKHRKSLERMCQSIRPDTHAASLRPVVLRVDPQGETRPLFLQARALSDQHEGDLLVVQKITPDWPVGISRMLAEDFDMSPSECAICELVAEGHGIEQIANLRGSAVSTVRTQVKKILAKAGARSQVDLVRLLFSLMRMVERYPAVASAVTSDRSIQVRLGDGRTLAAEVHGDLGGRPVVFFHGMLDGIGITPRFAKLLSDAGLRLICPIRPYYGSSDPAPGPAATAPDRLAQDVAALLAELDAGPALVLGHMAGSLYAYALAQHHPELVEGILSVSGSVPLQSTHYFATMSTRQRLVAYTARFTPRLLPFVLRAGINQMMNGGQRRFIRSMYQETPDDLAAVSDPEIYERIAAGHRFSVRQGHQAFEIDSQHMVSDWSHRVDGTQVPVRVLHGSDDPAVKIEAVRDFYDRRANRANLRVLDGLGQLIVYRRPETVVEELVALRSQAEWAGQCRRTALS</sequence>
<dbReference type="GO" id="GO:0006355">
    <property type="term" value="P:regulation of DNA-templated transcription"/>
    <property type="evidence" value="ECO:0007669"/>
    <property type="project" value="InterPro"/>
</dbReference>
<organism evidence="2 3">
    <name type="scientific">Pseudooceanicola pacificus</name>
    <dbReference type="NCBI Taxonomy" id="2676438"/>
    <lineage>
        <taxon>Bacteria</taxon>
        <taxon>Pseudomonadati</taxon>
        <taxon>Pseudomonadota</taxon>
        <taxon>Alphaproteobacteria</taxon>
        <taxon>Rhodobacterales</taxon>
        <taxon>Paracoccaceae</taxon>
        <taxon>Pseudooceanicola</taxon>
    </lineage>
</organism>
<name>A0A844W8D3_9RHOB</name>
<dbReference type="InterPro" id="IPR000073">
    <property type="entry name" value="AB_hydrolase_1"/>
</dbReference>
<reference evidence="2 3" key="1">
    <citation type="submission" date="2019-11" db="EMBL/GenBank/DDBJ databases">
        <title>Pseudooceanicola pacifica sp. nov., isolated from deep-sea sediment of the Pacific Ocean.</title>
        <authorList>
            <person name="Lyu L."/>
        </authorList>
    </citation>
    <scope>NUCLEOTIDE SEQUENCE [LARGE SCALE GENOMIC DNA]</scope>
    <source>
        <strain evidence="2 3">216_PA32_1</strain>
    </source>
</reference>
<dbReference type="InterPro" id="IPR016032">
    <property type="entry name" value="Sig_transdc_resp-reg_C-effctor"/>
</dbReference>
<dbReference type="InterPro" id="IPR035965">
    <property type="entry name" value="PAS-like_dom_sf"/>
</dbReference>
<dbReference type="InterPro" id="IPR036388">
    <property type="entry name" value="WH-like_DNA-bd_sf"/>
</dbReference>
<dbReference type="SMART" id="SM00421">
    <property type="entry name" value="HTH_LUXR"/>
    <property type="match status" value="1"/>
</dbReference>
<feature type="domain" description="HTH luxR-type" evidence="1">
    <location>
        <begin position="208"/>
        <end position="265"/>
    </location>
</feature>
<keyword evidence="2" id="KW-0378">Hydrolase</keyword>